<evidence type="ECO:0000256" key="1">
    <source>
        <dbReference type="SAM" id="MobiDB-lite"/>
    </source>
</evidence>
<feature type="compositionally biased region" description="Basic and acidic residues" evidence="1">
    <location>
        <begin position="53"/>
        <end position="63"/>
    </location>
</feature>
<organism evidence="2 3">
    <name type="scientific">Pleurodeles waltl</name>
    <name type="common">Iberian ribbed newt</name>
    <dbReference type="NCBI Taxonomy" id="8319"/>
    <lineage>
        <taxon>Eukaryota</taxon>
        <taxon>Metazoa</taxon>
        <taxon>Chordata</taxon>
        <taxon>Craniata</taxon>
        <taxon>Vertebrata</taxon>
        <taxon>Euteleostomi</taxon>
        <taxon>Amphibia</taxon>
        <taxon>Batrachia</taxon>
        <taxon>Caudata</taxon>
        <taxon>Salamandroidea</taxon>
        <taxon>Salamandridae</taxon>
        <taxon>Pleurodelinae</taxon>
        <taxon>Pleurodeles</taxon>
    </lineage>
</organism>
<evidence type="ECO:0000313" key="3">
    <source>
        <dbReference type="Proteomes" id="UP001066276"/>
    </source>
</evidence>
<accession>A0AAV7PTZ3</accession>
<keyword evidence="3" id="KW-1185">Reference proteome</keyword>
<dbReference type="EMBL" id="JANPWB010000011">
    <property type="protein sequence ID" value="KAJ1130727.1"/>
    <property type="molecule type" value="Genomic_DNA"/>
</dbReference>
<proteinExistence type="predicted"/>
<dbReference type="AlphaFoldDB" id="A0AAV7PTZ3"/>
<feature type="region of interest" description="Disordered" evidence="1">
    <location>
        <begin position="30"/>
        <end position="69"/>
    </location>
</feature>
<name>A0AAV7PTZ3_PLEWA</name>
<gene>
    <name evidence="2" type="ORF">NDU88_009077</name>
</gene>
<evidence type="ECO:0000313" key="2">
    <source>
        <dbReference type="EMBL" id="KAJ1130727.1"/>
    </source>
</evidence>
<comment type="caution">
    <text evidence="2">The sequence shown here is derived from an EMBL/GenBank/DDBJ whole genome shotgun (WGS) entry which is preliminary data.</text>
</comment>
<protein>
    <submittedName>
        <fullName evidence="2">Uncharacterized protein</fullName>
    </submittedName>
</protein>
<reference evidence="2" key="1">
    <citation type="journal article" date="2022" name="bioRxiv">
        <title>Sequencing and chromosome-scale assembly of the giantPleurodeles waltlgenome.</title>
        <authorList>
            <person name="Brown T."/>
            <person name="Elewa A."/>
            <person name="Iarovenko S."/>
            <person name="Subramanian E."/>
            <person name="Araus A.J."/>
            <person name="Petzold A."/>
            <person name="Susuki M."/>
            <person name="Suzuki K.-i.T."/>
            <person name="Hayashi T."/>
            <person name="Toyoda A."/>
            <person name="Oliveira C."/>
            <person name="Osipova E."/>
            <person name="Leigh N.D."/>
            <person name="Simon A."/>
            <person name="Yun M.H."/>
        </authorList>
    </citation>
    <scope>NUCLEOTIDE SEQUENCE</scope>
    <source>
        <strain evidence="2">20211129_DDA</strain>
        <tissue evidence="2">Liver</tissue>
    </source>
</reference>
<sequence length="69" mass="7630">MERESDGGAQRQPAMIKHIELLTCKMAGLTGAAARPEQPREDRTQLPEAAESGQRERDSREVRGQNVQG</sequence>
<dbReference type="Proteomes" id="UP001066276">
    <property type="component" value="Chromosome 7"/>
</dbReference>